<dbReference type="EMBL" id="PXYI01000001">
    <property type="protein sequence ID" value="PSJ43212.1"/>
    <property type="molecule type" value="Genomic_DNA"/>
</dbReference>
<keyword evidence="3" id="KW-0805">Transcription regulation</keyword>
<name>A0A2P7QZ15_9SPHN</name>
<dbReference type="InterPro" id="IPR000524">
    <property type="entry name" value="Tscrpt_reg_HTH_GntR"/>
</dbReference>
<comment type="similarity">
    <text evidence="1">In the C-terminal section; belongs to the class-I pyridoxal-phosphate-dependent aminotransferase family.</text>
</comment>
<organism evidence="7 8">
    <name type="scientific">Allosphingosinicella deserti</name>
    <dbReference type="NCBI Taxonomy" id="2116704"/>
    <lineage>
        <taxon>Bacteria</taxon>
        <taxon>Pseudomonadati</taxon>
        <taxon>Pseudomonadota</taxon>
        <taxon>Alphaproteobacteria</taxon>
        <taxon>Sphingomonadales</taxon>
        <taxon>Sphingomonadaceae</taxon>
        <taxon>Allosphingosinicella</taxon>
    </lineage>
</organism>
<proteinExistence type="inferred from homology"/>
<keyword evidence="4" id="KW-0238">DNA-binding</keyword>
<dbReference type="InterPro" id="IPR015421">
    <property type="entry name" value="PyrdxlP-dep_Trfase_major"/>
</dbReference>
<keyword evidence="7" id="KW-0032">Aminotransferase</keyword>
<dbReference type="OrthoDB" id="9804020at2"/>
<evidence type="ECO:0000256" key="2">
    <source>
        <dbReference type="ARBA" id="ARBA00022898"/>
    </source>
</evidence>
<dbReference type="InterPro" id="IPR051446">
    <property type="entry name" value="HTH_trans_reg/aminotransferase"/>
</dbReference>
<sequence>MNIYEKAIQIKGDAVTWNPQLATSAGPIYRAIADALARDVANGRIAAGDRLPSQRELAQALGVDLTTVTRAYAEAARRGLIDSDGRRGSFVRGTAVVPIAPAALASEAASGMNMPPEPEGGQLQRAIMSGIQALFDGGAPSLHYQPSGGSEADRAAVSRFLARTIPGIIPDELVVTAGAQNGLHAVCGLLLGGGKPVAAGCFTYPGLIALARRFGAPLLPLEVDGEGILPDAIERVASRTSLAALYVIPTNDNPTTATMSLRRREDIADVARRFGIPIIEDDPYGRLPDDPLPPIAALAPERTWHVTSVSKILSPSLRVGFVRAPDVRGAARLAGDIHETAIMPPPLNLALVTRWLADGTFVRLVAAVRAEAAARSAAAAKILAGTDLRHRPEGYHLWLKLDAGLAAADLAAQAVASGIPVAPGSSFCAGAEPPYQGLRISLGGSRSRDAVLRETRRLDALLIQAARRGHAFV</sequence>
<dbReference type="AlphaFoldDB" id="A0A2P7QZ15"/>
<evidence type="ECO:0000259" key="6">
    <source>
        <dbReference type="PROSITE" id="PS50949"/>
    </source>
</evidence>
<comment type="caution">
    <text evidence="7">The sequence shown here is derived from an EMBL/GenBank/DDBJ whole genome shotgun (WGS) entry which is preliminary data.</text>
</comment>
<protein>
    <submittedName>
        <fullName evidence="7">PLP-dependent aminotransferase family protein</fullName>
    </submittedName>
</protein>
<dbReference type="GO" id="GO:0030170">
    <property type="term" value="F:pyridoxal phosphate binding"/>
    <property type="evidence" value="ECO:0007669"/>
    <property type="project" value="InterPro"/>
</dbReference>
<dbReference type="PROSITE" id="PS50949">
    <property type="entry name" value="HTH_GNTR"/>
    <property type="match status" value="1"/>
</dbReference>
<dbReference type="InterPro" id="IPR004839">
    <property type="entry name" value="Aminotransferase_I/II_large"/>
</dbReference>
<keyword evidence="2" id="KW-0663">Pyridoxal phosphate</keyword>
<dbReference type="CDD" id="cd00609">
    <property type="entry name" value="AAT_like"/>
    <property type="match status" value="1"/>
</dbReference>
<reference evidence="7 8" key="1">
    <citation type="submission" date="2018-03" db="EMBL/GenBank/DDBJ databases">
        <title>The draft genome of Sphingosinicella sp. GL-C-18.</title>
        <authorList>
            <person name="Liu L."/>
            <person name="Li L."/>
            <person name="Liang L."/>
            <person name="Zhang X."/>
            <person name="Wang T."/>
        </authorList>
    </citation>
    <scope>NUCLEOTIDE SEQUENCE [LARGE SCALE GENOMIC DNA]</scope>
    <source>
        <strain evidence="7 8">GL-C-18</strain>
    </source>
</reference>
<feature type="domain" description="HTH gntR-type" evidence="6">
    <location>
        <begin position="26"/>
        <end position="94"/>
    </location>
</feature>
<dbReference type="InterPro" id="IPR036390">
    <property type="entry name" value="WH_DNA-bd_sf"/>
</dbReference>
<dbReference type="GO" id="GO:0003677">
    <property type="term" value="F:DNA binding"/>
    <property type="evidence" value="ECO:0007669"/>
    <property type="project" value="UniProtKB-KW"/>
</dbReference>
<evidence type="ECO:0000256" key="1">
    <source>
        <dbReference type="ARBA" id="ARBA00005384"/>
    </source>
</evidence>
<accession>A0A2P7QZ15</accession>
<gene>
    <name evidence="7" type="ORF">C7I55_02190</name>
</gene>
<evidence type="ECO:0000256" key="4">
    <source>
        <dbReference type="ARBA" id="ARBA00023125"/>
    </source>
</evidence>
<keyword evidence="8" id="KW-1185">Reference proteome</keyword>
<dbReference type="SMART" id="SM00345">
    <property type="entry name" value="HTH_GNTR"/>
    <property type="match status" value="1"/>
</dbReference>
<dbReference type="CDD" id="cd07377">
    <property type="entry name" value="WHTH_GntR"/>
    <property type="match status" value="1"/>
</dbReference>
<dbReference type="Pfam" id="PF00155">
    <property type="entry name" value="Aminotran_1_2"/>
    <property type="match status" value="1"/>
</dbReference>
<evidence type="ECO:0000313" key="7">
    <source>
        <dbReference type="EMBL" id="PSJ43212.1"/>
    </source>
</evidence>
<evidence type="ECO:0000256" key="3">
    <source>
        <dbReference type="ARBA" id="ARBA00023015"/>
    </source>
</evidence>
<keyword evidence="7" id="KW-0808">Transferase</keyword>
<evidence type="ECO:0000256" key="5">
    <source>
        <dbReference type="ARBA" id="ARBA00023163"/>
    </source>
</evidence>
<dbReference type="InterPro" id="IPR015424">
    <property type="entry name" value="PyrdxlP-dep_Trfase"/>
</dbReference>
<dbReference type="Gene3D" id="3.40.640.10">
    <property type="entry name" value="Type I PLP-dependent aspartate aminotransferase-like (Major domain)"/>
    <property type="match status" value="1"/>
</dbReference>
<dbReference type="SUPFAM" id="SSF46785">
    <property type="entry name" value="Winged helix' DNA-binding domain"/>
    <property type="match status" value="1"/>
</dbReference>
<dbReference type="SUPFAM" id="SSF53383">
    <property type="entry name" value="PLP-dependent transferases"/>
    <property type="match status" value="1"/>
</dbReference>
<keyword evidence="5" id="KW-0804">Transcription</keyword>
<dbReference type="PANTHER" id="PTHR46577:SF1">
    <property type="entry name" value="HTH-TYPE TRANSCRIPTIONAL REGULATORY PROTEIN GABR"/>
    <property type="match status" value="1"/>
</dbReference>
<dbReference type="PANTHER" id="PTHR46577">
    <property type="entry name" value="HTH-TYPE TRANSCRIPTIONAL REGULATORY PROTEIN GABR"/>
    <property type="match status" value="1"/>
</dbReference>
<evidence type="ECO:0000313" key="8">
    <source>
        <dbReference type="Proteomes" id="UP000241167"/>
    </source>
</evidence>
<dbReference type="InterPro" id="IPR036388">
    <property type="entry name" value="WH-like_DNA-bd_sf"/>
</dbReference>
<dbReference type="Pfam" id="PF00392">
    <property type="entry name" value="GntR"/>
    <property type="match status" value="1"/>
</dbReference>
<dbReference type="Proteomes" id="UP000241167">
    <property type="component" value="Unassembled WGS sequence"/>
</dbReference>
<dbReference type="GO" id="GO:0003700">
    <property type="term" value="F:DNA-binding transcription factor activity"/>
    <property type="evidence" value="ECO:0007669"/>
    <property type="project" value="InterPro"/>
</dbReference>
<dbReference type="GO" id="GO:0008483">
    <property type="term" value="F:transaminase activity"/>
    <property type="evidence" value="ECO:0007669"/>
    <property type="project" value="UniProtKB-KW"/>
</dbReference>
<dbReference type="Gene3D" id="1.10.10.10">
    <property type="entry name" value="Winged helix-like DNA-binding domain superfamily/Winged helix DNA-binding domain"/>
    <property type="match status" value="1"/>
</dbReference>